<keyword evidence="2" id="KW-1185">Reference proteome</keyword>
<dbReference type="AlphaFoldDB" id="A0A9N9DC01"/>
<sequence>MSYKKQHEQTVSTIKLSFDTSLPDNENWIRIHIHLPSPTIITTTSPQRKTNIRN</sequence>
<dbReference type="Proteomes" id="UP000789831">
    <property type="component" value="Unassembled WGS sequence"/>
</dbReference>
<accession>A0A9N9DC01</accession>
<protein>
    <submittedName>
        <fullName evidence="1">937_t:CDS:1</fullName>
    </submittedName>
</protein>
<gene>
    <name evidence="1" type="ORF">AGERDE_LOCUS10461</name>
</gene>
<reference evidence="1" key="1">
    <citation type="submission" date="2021-06" db="EMBL/GenBank/DDBJ databases">
        <authorList>
            <person name="Kallberg Y."/>
            <person name="Tangrot J."/>
            <person name="Rosling A."/>
        </authorList>
    </citation>
    <scope>NUCLEOTIDE SEQUENCE</scope>
    <source>
        <strain evidence="1">MT106</strain>
    </source>
</reference>
<name>A0A9N9DC01_9GLOM</name>
<dbReference type="EMBL" id="CAJVPL010003282">
    <property type="protein sequence ID" value="CAG8629628.1"/>
    <property type="molecule type" value="Genomic_DNA"/>
</dbReference>
<proteinExistence type="predicted"/>
<evidence type="ECO:0000313" key="2">
    <source>
        <dbReference type="Proteomes" id="UP000789831"/>
    </source>
</evidence>
<evidence type="ECO:0000313" key="1">
    <source>
        <dbReference type="EMBL" id="CAG8629628.1"/>
    </source>
</evidence>
<feature type="non-terminal residue" evidence="1">
    <location>
        <position position="54"/>
    </location>
</feature>
<comment type="caution">
    <text evidence="1">The sequence shown here is derived from an EMBL/GenBank/DDBJ whole genome shotgun (WGS) entry which is preliminary data.</text>
</comment>
<organism evidence="1 2">
    <name type="scientific">Ambispora gerdemannii</name>
    <dbReference type="NCBI Taxonomy" id="144530"/>
    <lineage>
        <taxon>Eukaryota</taxon>
        <taxon>Fungi</taxon>
        <taxon>Fungi incertae sedis</taxon>
        <taxon>Mucoromycota</taxon>
        <taxon>Glomeromycotina</taxon>
        <taxon>Glomeromycetes</taxon>
        <taxon>Archaeosporales</taxon>
        <taxon>Ambisporaceae</taxon>
        <taxon>Ambispora</taxon>
    </lineage>
</organism>